<keyword evidence="2 7" id="KW-0808">Transferase</keyword>
<keyword evidence="1 7" id="KW-0489">Methyltransferase</keyword>
<name>A0A2U1Q2S9_ARTAN</name>
<evidence type="ECO:0000259" key="6">
    <source>
        <dbReference type="PROSITE" id="PS50970"/>
    </source>
</evidence>
<comment type="caution">
    <text evidence="7">The sequence shown here is derived from an EMBL/GenBank/DDBJ whole genome shotgun (WGS) entry which is preliminary data.</text>
</comment>
<dbReference type="PANTHER" id="PTHR46015:SF9">
    <property type="entry name" value="METHYLTRANSFERASE"/>
    <property type="match status" value="1"/>
</dbReference>
<dbReference type="InterPro" id="IPR003726">
    <property type="entry name" value="HCY_dom"/>
</dbReference>
<dbReference type="Proteomes" id="UP000245207">
    <property type="component" value="Unassembled WGS sequence"/>
</dbReference>
<evidence type="ECO:0000313" key="7">
    <source>
        <dbReference type="EMBL" id="PWA92263.1"/>
    </source>
</evidence>
<evidence type="ECO:0000256" key="4">
    <source>
        <dbReference type="ARBA" id="ARBA00022833"/>
    </source>
</evidence>
<gene>
    <name evidence="7" type="ORF">CTI12_AA081180</name>
</gene>
<evidence type="ECO:0000256" key="3">
    <source>
        <dbReference type="ARBA" id="ARBA00022723"/>
    </source>
</evidence>
<proteinExistence type="predicted"/>
<evidence type="ECO:0000256" key="5">
    <source>
        <dbReference type="PROSITE-ProRule" id="PRU00333"/>
    </source>
</evidence>
<keyword evidence="4" id="KW-0862">Zinc</keyword>
<evidence type="ECO:0000256" key="2">
    <source>
        <dbReference type="ARBA" id="ARBA00022679"/>
    </source>
</evidence>
<dbReference type="GO" id="GO:0008898">
    <property type="term" value="F:S-adenosylmethionine-homocysteine S-methyltransferase activity"/>
    <property type="evidence" value="ECO:0007669"/>
    <property type="project" value="TreeGrafter"/>
</dbReference>
<dbReference type="GO" id="GO:0046872">
    <property type="term" value="F:metal ion binding"/>
    <property type="evidence" value="ECO:0007669"/>
    <property type="project" value="UniProtKB-KW"/>
</dbReference>
<reference evidence="7 8" key="1">
    <citation type="journal article" date="2018" name="Mol. Plant">
        <title>The genome of Artemisia annua provides insight into the evolution of Asteraceae family and artemisinin biosynthesis.</title>
        <authorList>
            <person name="Shen Q."/>
            <person name="Zhang L."/>
            <person name="Liao Z."/>
            <person name="Wang S."/>
            <person name="Yan T."/>
            <person name="Shi P."/>
            <person name="Liu M."/>
            <person name="Fu X."/>
            <person name="Pan Q."/>
            <person name="Wang Y."/>
            <person name="Lv Z."/>
            <person name="Lu X."/>
            <person name="Zhang F."/>
            <person name="Jiang W."/>
            <person name="Ma Y."/>
            <person name="Chen M."/>
            <person name="Hao X."/>
            <person name="Li L."/>
            <person name="Tang Y."/>
            <person name="Lv G."/>
            <person name="Zhou Y."/>
            <person name="Sun X."/>
            <person name="Brodelius P.E."/>
            <person name="Rose J.K.C."/>
            <person name="Tang K."/>
        </authorList>
    </citation>
    <scope>NUCLEOTIDE SEQUENCE [LARGE SCALE GENOMIC DNA]</scope>
    <source>
        <strain evidence="8">cv. Huhao1</strain>
        <tissue evidence="7">Leaf</tissue>
    </source>
</reference>
<keyword evidence="8" id="KW-1185">Reference proteome</keyword>
<protein>
    <submittedName>
        <fullName evidence="7">Homocysteine S-methyltransferase</fullName>
    </submittedName>
</protein>
<dbReference type="GO" id="GO:0032259">
    <property type="term" value="P:methylation"/>
    <property type="evidence" value="ECO:0007669"/>
    <property type="project" value="UniProtKB-KW"/>
</dbReference>
<dbReference type="SUPFAM" id="SSF82282">
    <property type="entry name" value="Homocysteine S-methyltransferase"/>
    <property type="match status" value="1"/>
</dbReference>
<comment type="caution">
    <text evidence="5">Lacks conserved residue(s) required for the propagation of feature annotation.</text>
</comment>
<sequence length="118" mass="13185">MEMQNQKNVDDDLECARIADSCQKVVAVGINRTPPRFISCLIQSIRKVTTKPVLMYPNSGETYDAEIKEWMKNIGVLDIDFVSCVNKWCDIGASLVGGFCRTTPNTIRAICRTLPSRA</sequence>
<accession>A0A2U1Q2S9</accession>
<organism evidence="7 8">
    <name type="scientific">Artemisia annua</name>
    <name type="common">Sweet wormwood</name>
    <dbReference type="NCBI Taxonomy" id="35608"/>
    <lineage>
        <taxon>Eukaryota</taxon>
        <taxon>Viridiplantae</taxon>
        <taxon>Streptophyta</taxon>
        <taxon>Embryophyta</taxon>
        <taxon>Tracheophyta</taxon>
        <taxon>Spermatophyta</taxon>
        <taxon>Magnoliopsida</taxon>
        <taxon>eudicotyledons</taxon>
        <taxon>Gunneridae</taxon>
        <taxon>Pentapetalae</taxon>
        <taxon>asterids</taxon>
        <taxon>campanulids</taxon>
        <taxon>Asterales</taxon>
        <taxon>Asteraceae</taxon>
        <taxon>Asteroideae</taxon>
        <taxon>Anthemideae</taxon>
        <taxon>Artemisiinae</taxon>
        <taxon>Artemisia</taxon>
    </lineage>
</organism>
<feature type="domain" description="Hcy-binding" evidence="6">
    <location>
        <begin position="1"/>
        <end position="114"/>
    </location>
</feature>
<dbReference type="STRING" id="35608.A0A2U1Q2S9"/>
<dbReference type="EMBL" id="PKPP01000477">
    <property type="protein sequence ID" value="PWA92263.1"/>
    <property type="molecule type" value="Genomic_DNA"/>
</dbReference>
<dbReference type="Gene3D" id="3.20.20.330">
    <property type="entry name" value="Homocysteine-binding-like domain"/>
    <property type="match status" value="1"/>
</dbReference>
<dbReference type="Pfam" id="PF02574">
    <property type="entry name" value="S-methyl_trans"/>
    <property type="match status" value="1"/>
</dbReference>
<dbReference type="AlphaFoldDB" id="A0A2U1Q2S9"/>
<dbReference type="GO" id="GO:0009086">
    <property type="term" value="P:methionine biosynthetic process"/>
    <property type="evidence" value="ECO:0007669"/>
    <property type="project" value="TreeGrafter"/>
</dbReference>
<evidence type="ECO:0000313" key="8">
    <source>
        <dbReference type="Proteomes" id="UP000245207"/>
    </source>
</evidence>
<dbReference type="InterPro" id="IPR051486">
    <property type="entry name" value="Hcy_S-methyltransferase"/>
</dbReference>
<dbReference type="GO" id="GO:0033528">
    <property type="term" value="P:S-methylmethionine cycle"/>
    <property type="evidence" value="ECO:0007669"/>
    <property type="project" value="TreeGrafter"/>
</dbReference>
<dbReference type="PROSITE" id="PS50970">
    <property type="entry name" value="HCY"/>
    <property type="match status" value="1"/>
</dbReference>
<dbReference type="InterPro" id="IPR036589">
    <property type="entry name" value="HCY_dom_sf"/>
</dbReference>
<dbReference type="PANTHER" id="PTHR46015">
    <property type="entry name" value="ZGC:172121"/>
    <property type="match status" value="1"/>
</dbReference>
<dbReference type="OrthoDB" id="261426at2759"/>
<keyword evidence="3" id="KW-0479">Metal-binding</keyword>
<evidence type="ECO:0000256" key="1">
    <source>
        <dbReference type="ARBA" id="ARBA00022603"/>
    </source>
</evidence>